<evidence type="ECO:0000313" key="4">
    <source>
        <dbReference type="Proteomes" id="UP001152320"/>
    </source>
</evidence>
<feature type="compositionally biased region" description="Polar residues" evidence="1">
    <location>
        <begin position="98"/>
        <end position="114"/>
    </location>
</feature>
<gene>
    <name evidence="3" type="ORF">HOLleu_30567</name>
</gene>
<reference evidence="3" key="1">
    <citation type="submission" date="2021-10" db="EMBL/GenBank/DDBJ databases">
        <title>Tropical sea cucumber genome reveals ecological adaptation and Cuvierian tubules defense mechanism.</title>
        <authorList>
            <person name="Chen T."/>
        </authorList>
    </citation>
    <scope>NUCLEOTIDE SEQUENCE</scope>
    <source>
        <strain evidence="3">Nanhai2018</strain>
        <tissue evidence="3">Muscle</tissue>
    </source>
</reference>
<evidence type="ECO:0000256" key="1">
    <source>
        <dbReference type="SAM" id="MobiDB-lite"/>
    </source>
</evidence>
<dbReference type="AlphaFoldDB" id="A0A9Q1BKP4"/>
<evidence type="ECO:0000259" key="2">
    <source>
        <dbReference type="Pfam" id="PF04194"/>
    </source>
</evidence>
<protein>
    <submittedName>
        <fullName evidence="3">Programmed cell death protein 2-like</fullName>
    </submittedName>
</protein>
<proteinExistence type="predicted"/>
<name>A0A9Q1BKP4_HOLLE</name>
<dbReference type="InterPro" id="IPR052815">
    <property type="entry name" value="PDCD2-like_regulator"/>
</dbReference>
<accession>A0A9Q1BKP4</accession>
<dbReference type="GO" id="GO:0005737">
    <property type="term" value="C:cytoplasm"/>
    <property type="evidence" value="ECO:0007669"/>
    <property type="project" value="InterPro"/>
</dbReference>
<feature type="domain" description="Programmed cell death protein 2 C-terminal" evidence="2">
    <location>
        <begin position="255"/>
        <end position="357"/>
    </location>
</feature>
<dbReference type="PANTHER" id="PTHR46421">
    <property type="entry name" value="PROGRAMMED CELL DEATH PROTEIN 2-LIKE"/>
    <property type="match status" value="1"/>
</dbReference>
<dbReference type="GO" id="GO:0006915">
    <property type="term" value="P:apoptotic process"/>
    <property type="evidence" value="ECO:0007669"/>
    <property type="project" value="TreeGrafter"/>
</dbReference>
<keyword evidence="4" id="KW-1185">Reference proteome</keyword>
<dbReference type="Pfam" id="PF04194">
    <property type="entry name" value="PDCD2_C"/>
    <property type="match status" value="1"/>
</dbReference>
<dbReference type="OrthoDB" id="366284at2759"/>
<dbReference type="EMBL" id="JAIZAY010000015">
    <property type="protein sequence ID" value="KAJ8028359.1"/>
    <property type="molecule type" value="Genomic_DNA"/>
</dbReference>
<evidence type="ECO:0000313" key="3">
    <source>
        <dbReference type="EMBL" id="KAJ8028359.1"/>
    </source>
</evidence>
<dbReference type="Proteomes" id="UP001152320">
    <property type="component" value="Chromosome 15"/>
</dbReference>
<sequence>MMDVFVGVADERSPLKVSWNVNKIGGLPDWMTVTEELNLKQPQCKICQGELYLVVQVYCPLTGSVYHRTLYVFNCGKKSCQQDSRSWSVIRTQKLAQKQQETASAHHNKSNAVENAQDWAEDADDWGSEEDEEEAETIFQSLKASNHQNNGEEKSSDSSDIVPQLNNLSVSATNKSLQRASVKTFFDSFYMNVFMEPEVDDARSGEYEQKLLMDYAESEGLSAATNWDSIFAAKDNDADSTKETYEKCLPSHGNSVFLKFTKRVSRCPEQCVRYCWSGKPLLMASLPVDFKPPSCQFCGAARVFELQLMPSLITFLHPPGGKDVTLDFGTILVYTCSRNCWEDDKPAAMREESAILQHDPDHEILGRL</sequence>
<feature type="compositionally biased region" description="Acidic residues" evidence="1">
    <location>
        <begin position="119"/>
        <end position="136"/>
    </location>
</feature>
<feature type="region of interest" description="Disordered" evidence="1">
    <location>
        <begin position="143"/>
        <end position="162"/>
    </location>
</feature>
<feature type="region of interest" description="Disordered" evidence="1">
    <location>
        <begin position="98"/>
        <end position="137"/>
    </location>
</feature>
<comment type="caution">
    <text evidence="3">The sequence shown here is derived from an EMBL/GenBank/DDBJ whole genome shotgun (WGS) entry which is preliminary data.</text>
</comment>
<organism evidence="3 4">
    <name type="scientific">Holothuria leucospilota</name>
    <name type="common">Black long sea cucumber</name>
    <name type="synonym">Mertensiothuria leucospilota</name>
    <dbReference type="NCBI Taxonomy" id="206669"/>
    <lineage>
        <taxon>Eukaryota</taxon>
        <taxon>Metazoa</taxon>
        <taxon>Echinodermata</taxon>
        <taxon>Eleutherozoa</taxon>
        <taxon>Echinozoa</taxon>
        <taxon>Holothuroidea</taxon>
        <taxon>Aspidochirotacea</taxon>
        <taxon>Aspidochirotida</taxon>
        <taxon>Holothuriidae</taxon>
        <taxon>Holothuria</taxon>
    </lineage>
</organism>
<dbReference type="InterPro" id="IPR007320">
    <property type="entry name" value="PDCD2_C"/>
</dbReference>
<dbReference type="PANTHER" id="PTHR46421:SF1">
    <property type="entry name" value="PROGRAMMED CELL DEATH PROTEIN 2-LIKE"/>
    <property type="match status" value="1"/>
</dbReference>